<reference evidence="4 5" key="1">
    <citation type="submission" date="2014-12" db="EMBL/GenBank/DDBJ databases">
        <title>Draft genome sequences of 10 type strains of Lactococcus.</title>
        <authorList>
            <person name="Sun Z."/>
            <person name="Zhong Z."/>
            <person name="Liu W."/>
            <person name="Zhang W."/>
            <person name="Zhang H."/>
        </authorList>
    </citation>
    <scope>NUCLEOTIDE SEQUENCE [LARGE SCALE GENOMIC DNA]</scope>
    <source>
        <strain evidence="4 5">DSM 21502</strain>
    </source>
</reference>
<dbReference type="Gene3D" id="2.60.40.10">
    <property type="entry name" value="Immunoglobulins"/>
    <property type="match status" value="2"/>
</dbReference>
<dbReference type="Pfam" id="PF16555">
    <property type="entry name" value="GramPos_pilinD1"/>
    <property type="match status" value="1"/>
</dbReference>
<dbReference type="InterPro" id="IPR032364">
    <property type="entry name" value="GramPos_pilinD1_N"/>
</dbReference>
<evidence type="ECO:0000259" key="2">
    <source>
        <dbReference type="Pfam" id="PF16555"/>
    </source>
</evidence>
<feature type="domain" description="Gram-positive pilin subunit D1 N-terminal" evidence="2">
    <location>
        <begin position="40"/>
        <end position="196"/>
    </location>
</feature>
<evidence type="ECO:0000256" key="1">
    <source>
        <dbReference type="SAM" id="Phobius"/>
    </source>
</evidence>
<dbReference type="EMBL" id="JXKC01000001">
    <property type="protein sequence ID" value="PCS20467.1"/>
    <property type="molecule type" value="Genomic_DNA"/>
</dbReference>
<dbReference type="NCBIfam" id="NF033902">
    <property type="entry name" value="iso_D2_wall_anc"/>
    <property type="match status" value="1"/>
</dbReference>
<keyword evidence="1" id="KW-1133">Transmembrane helix</keyword>
<dbReference type="Gene3D" id="2.60.40.740">
    <property type="match status" value="1"/>
</dbReference>
<accession>A0A2A5SX50</accession>
<dbReference type="InterPro" id="IPR048052">
    <property type="entry name" value="FM1-like"/>
</dbReference>
<gene>
    <name evidence="4" type="ORF">RU92_GL000115</name>
</gene>
<proteinExistence type="predicted"/>
<evidence type="ECO:0000259" key="3">
    <source>
        <dbReference type="Pfam" id="PF17802"/>
    </source>
</evidence>
<sequence>MEEDMKKYKLLQIAITLVLMLSVLLVSNKVVFGDEVAGDSKVSITINKRIWQDKAPENIQNTGEVMDFGGQPLNGSEFTVYDVSDKYYELIKGSNQKTAIEQIQSDSNQTAPIYATKIDSKVTAGEGQAVFGNLQMKNSSGRYNVYLILETKTPDNITVTKRSAPLVIALPIYKLDTNQKPSDTLNLNIQLYPKNETSKDVKEFVNIGSFNEVKIGNQSFANVTTGDILNYKLTINIPANIGDSNAVTSFKIHDKPSDGLALADQNVQVVGLTQGNDYSIEYTSGGGFTVSLNLSSNNVKALAGQKLQLTYNMKLTAEVSVDELQNNKASVQINNSPEQEITPPVPVGTGGYKFIKKDAQTAKNLSGAEFVVTNKDQTKFIKFSEQKNSKGEYVFNSWVDKESEASKVISGDDGSIKIIGLSNGDYILNETKAPSTNYVLLEKGTVKFTVEHGKYGSSELEVKNTPKGLLPATGGSGIYIFLVVGTFMMIMAGLLLRKSRNHS</sequence>
<organism evidence="4 5">
    <name type="scientific">Lactococcus cremoris subsp. tructae</name>
    <dbReference type="NCBI Taxonomy" id="542833"/>
    <lineage>
        <taxon>Bacteria</taxon>
        <taxon>Bacillati</taxon>
        <taxon>Bacillota</taxon>
        <taxon>Bacilli</taxon>
        <taxon>Lactobacillales</taxon>
        <taxon>Streptococcaceae</taxon>
        <taxon>Lactococcus</taxon>
    </lineage>
</organism>
<dbReference type="InterPro" id="IPR026466">
    <property type="entry name" value="Fim_isopep_form_D2_dom"/>
</dbReference>
<dbReference type="NCBIfam" id="TIGR04226">
    <property type="entry name" value="RrgB_K2N_iso_D2"/>
    <property type="match status" value="1"/>
</dbReference>
<keyword evidence="1" id="KW-0472">Membrane</keyword>
<evidence type="ECO:0008006" key="6">
    <source>
        <dbReference type="Google" id="ProtNLM"/>
    </source>
</evidence>
<keyword evidence="1" id="KW-0812">Transmembrane</keyword>
<evidence type="ECO:0000313" key="5">
    <source>
        <dbReference type="Proteomes" id="UP000218711"/>
    </source>
</evidence>
<protein>
    <recommendedName>
        <fullName evidence="6">Isopeptide-forming domain-containing fimbrial protein</fullName>
    </recommendedName>
</protein>
<dbReference type="Pfam" id="PF17802">
    <property type="entry name" value="SpaA"/>
    <property type="match status" value="1"/>
</dbReference>
<name>A0A2A5SX50_LACLC</name>
<dbReference type="Proteomes" id="UP000218711">
    <property type="component" value="Unassembled WGS sequence"/>
</dbReference>
<feature type="domain" description="SpaA-like prealbumin fold" evidence="3">
    <location>
        <begin position="352"/>
        <end position="464"/>
    </location>
</feature>
<evidence type="ECO:0000313" key="4">
    <source>
        <dbReference type="EMBL" id="PCS20467.1"/>
    </source>
</evidence>
<dbReference type="AlphaFoldDB" id="A0A2A5SX50"/>
<comment type="caution">
    <text evidence="4">The sequence shown here is derived from an EMBL/GenBank/DDBJ whole genome shotgun (WGS) entry which is preliminary data.</text>
</comment>
<dbReference type="InterPro" id="IPR041033">
    <property type="entry name" value="SpaA_PFL_dom_1"/>
</dbReference>
<feature type="transmembrane region" description="Helical" evidence="1">
    <location>
        <begin position="477"/>
        <end position="496"/>
    </location>
</feature>
<dbReference type="NCBIfam" id="TIGR01167">
    <property type="entry name" value="LPXTG_anchor"/>
    <property type="match status" value="1"/>
</dbReference>
<dbReference type="InterPro" id="IPR013783">
    <property type="entry name" value="Ig-like_fold"/>
</dbReference>